<feature type="chain" id="PRO_5045520345" description="SCP domain-containing protein" evidence="2">
    <location>
        <begin position="18"/>
        <end position="357"/>
    </location>
</feature>
<feature type="compositionally biased region" description="Low complexity" evidence="1">
    <location>
        <begin position="92"/>
        <end position="129"/>
    </location>
</feature>
<feature type="compositionally biased region" description="Low complexity" evidence="1">
    <location>
        <begin position="33"/>
        <end position="79"/>
    </location>
</feature>
<dbReference type="Proteomes" id="UP001565368">
    <property type="component" value="Unassembled WGS sequence"/>
</dbReference>
<name>A0ABR3PZR3_9TREE</name>
<organism evidence="4 5">
    <name type="scientific">Vanrija albida</name>
    <dbReference type="NCBI Taxonomy" id="181172"/>
    <lineage>
        <taxon>Eukaryota</taxon>
        <taxon>Fungi</taxon>
        <taxon>Dikarya</taxon>
        <taxon>Basidiomycota</taxon>
        <taxon>Agaricomycotina</taxon>
        <taxon>Tremellomycetes</taxon>
        <taxon>Trichosporonales</taxon>
        <taxon>Trichosporonaceae</taxon>
        <taxon>Vanrija</taxon>
    </lineage>
</organism>
<sequence>MKFSPLVLLALATAVSAAPAPPKCRPKTHAGNSSPAIASSDASASSTASTAVPSSAGHSSAATTAASSPVVSGSLSSSVEGTPTANSTVPTSSPADGAASSSAEVTSAPTSSPSPVDSSTSSSAAPLSSGIPEGNANPNPGYKPPSTLDEKYFLDESVKPVLPKPIGPEPAVNSIVFPPGSVGINPDGAVPASDPIAQTFLSRFNDWRSVWGAPPLTWNETFSATAVDAGKKCQYQHFMAPGVFGQIMDGGQGEWSAVDFDYQAKLSVDRWMVEGKEYDYGTHSAKAGKDIGHWQAITNPLYTQVGCGWRSCGNIYCDFNRDFEREWAEKIPEYKEHVYPRIEVPWDDYKDAFWQRR</sequence>
<evidence type="ECO:0000259" key="3">
    <source>
        <dbReference type="SMART" id="SM00198"/>
    </source>
</evidence>
<keyword evidence="5" id="KW-1185">Reference proteome</keyword>
<evidence type="ECO:0000313" key="5">
    <source>
        <dbReference type="Proteomes" id="UP001565368"/>
    </source>
</evidence>
<dbReference type="InterPro" id="IPR035940">
    <property type="entry name" value="CAP_sf"/>
</dbReference>
<keyword evidence="2" id="KW-0732">Signal</keyword>
<feature type="region of interest" description="Disordered" evidence="1">
    <location>
        <begin position="17"/>
        <end position="148"/>
    </location>
</feature>
<dbReference type="InterPro" id="IPR001283">
    <property type="entry name" value="CRISP-related"/>
</dbReference>
<dbReference type="GeneID" id="95985825"/>
<evidence type="ECO:0000256" key="1">
    <source>
        <dbReference type="SAM" id="MobiDB-lite"/>
    </source>
</evidence>
<comment type="caution">
    <text evidence="4">The sequence shown here is derived from an EMBL/GenBank/DDBJ whole genome shotgun (WGS) entry which is preliminary data.</text>
</comment>
<reference evidence="4 5" key="1">
    <citation type="submission" date="2023-08" db="EMBL/GenBank/DDBJ databases">
        <title>Annotated Genome Sequence of Vanrija albida AlHP1.</title>
        <authorList>
            <person name="Herzog R."/>
        </authorList>
    </citation>
    <scope>NUCLEOTIDE SEQUENCE [LARGE SCALE GENOMIC DNA]</scope>
    <source>
        <strain evidence="4 5">AlHP1</strain>
    </source>
</reference>
<proteinExistence type="predicted"/>
<evidence type="ECO:0000313" key="4">
    <source>
        <dbReference type="EMBL" id="KAL1407985.1"/>
    </source>
</evidence>
<accession>A0ABR3PZR3</accession>
<dbReference type="SMART" id="SM00198">
    <property type="entry name" value="SCP"/>
    <property type="match status" value="1"/>
</dbReference>
<dbReference type="Gene3D" id="3.40.33.10">
    <property type="entry name" value="CAP"/>
    <property type="match status" value="1"/>
</dbReference>
<dbReference type="PANTHER" id="PTHR10334">
    <property type="entry name" value="CYSTEINE-RICH SECRETORY PROTEIN-RELATED"/>
    <property type="match status" value="1"/>
</dbReference>
<evidence type="ECO:0000256" key="2">
    <source>
        <dbReference type="SAM" id="SignalP"/>
    </source>
</evidence>
<feature type="signal peptide" evidence="2">
    <location>
        <begin position="1"/>
        <end position="17"/>
    </location>
</feature>
<feature type="compositionally biased region" description="Polar residues" evidence="1">
    <location>
        <begin position="80"/>
        <end position="91"/>
    </location>
</feature>
<dbReference type="EMBL" id="JBBXJM010000004">
    <property type="protein sequence ID" value="KAL1407985.1"/>
    <property type="molecule type" value="Genomic_DNA"/>
</dbReference>
<dbReference type="SUPFAM" id="SSF55797">
    <property type="entry name" value="PR-1-like"/>
    <property type="match status" value="1"/>
</dbReference>
<dbReference type="InterPro" id="IPR014044">
    <property type="entry name" value="CAP_dom"/>
</dbReference>
<dbReference type="RefSeq" id="XP_069207929.1">
    <property type="nucleotide sequence ID" value="XM_069353287.1"/>
</dbReference>
<protein>
    <recommendedName>
        <fullName evidence="3">SCP domain-containing protein</fullName>
    </recommendedName>
</protein>
<feature type="domain" description="SCP" evidence="3">
    <location>
        <begin position="195"/>
        <end position="323"/>
    </location>
</feature>
<dbReference type="Pfam" id="PF00188">
    <property type="entry name" value="CAP"/>
    <property type="match status" value="1"/>
</dbReference>
<gene>
    <name evidence="4" type="ORF">Q8F55_004782</name>
</gene>